<reference evidence="1 2" key="1">
    <citation type="submission" date="2014-04" db="EMBL/GenBank/DDBJ databases">
        <authorList>
            <consortium name="DOE Joint Genome Institute"/>
            <person name="Kuo A."/>
            <person name="Tarkka M."/>
            <person name="Buscot F."/>
            <person name="Kohler A."/>
            <person name="Nagy L.G."/>
            <person name="Floudas D."/>
            <person name="Copeland A."/>
            <person name="Barry K.W."/>
            <person name="Cichocki N."/>
            <person name="Veneault-Fourrey C."/>
            <person name="LaButti K."/>
            <person name="Lindquist E.A."/>
            <person name="Lipzen A."/>
            <person name="Lundell T."/>
            <person name="Morin E."/>
            <person name="Murat C."/>
            <person name="Sun H."/>
            <person name="Tunlid A."/>
            <person name="Henrissat B."/>
            <person name="Grigoriev I.V."/>
            <person name="Hibbett D.S."/>
            <person name="Martin F."/>
            <person name="Nordberg H.P."/>
            <person name="Cantor M.N."/>
            <person name="Hua S.X."/>
        </authorList>
    </citation>
    <scope>NUCLEOTIDE SEQUENCE [LARGE SCALE GENOMIC DNA]</scope>
    <source>
        <strain evidence="1 2">F 1598</strain>
    </source>
</reference>
<dbReference type="InParanoid" id="A0A0C3FKW9"/>
<dbReference type="HOGENOM" id="CLU_049937_0_0_1"/>
<dbReference type="OrthoDB" id="2269034at2759"/>
<evidence type="ECO:0000313" key="2">
    <source>
        <dbReference type="Proteomes" id="UP000054166"/>
    </source>
</evidence>
<dbReference type="Gene3D" id="1.20.1280.50">
    <property type="match status" value="1"/>
</dbReference>
<sequence length="487" mass="55196">MPSKGRSNIKRVISNASHGLLRRSANSEAITPQLPQNTKHVSTINKLPIEILEQIFVHCLPGPLTFVIPTPFDAPLLLCTVCRLWRSTAISMPELWCSMKITEKFSVKFVGTWLSRAKTCPLSIAFTLDARAPHASLPFHSKRLHKHFDLLLPLSHLWQSLEIRVLPGAPLSHLDKLLDNALPSLERLVLRFPRGTRMYSEKRSLEHVFRSCSRLRQVFVFGDNSIFSMTMFLWLPSPHLEIVCTDSLWYPAECVGFLSRMLDLKQGFFRLGHLTPLVPVSLPPSPVVLKYLRTLSLQTFTSLTDLFTHLTLPALIFLRINFGRVDSWSHSAFISFLSSFSSNLTTLHLDGPPILEATLIEYLQLLPSLDELGLTDRSRIGTIGNELLSSLTYRGEDSEAIAYLCPKLTVLELFSVHACTDEHLVEMLDSRWRRQVLAHHDDLSQTPPLCLKGFRLGLRRKATAFLSTRLNTMRNEGLLVEYRGSNK</sequence>
<dbReference type="STRING" id="765440.A0A0C3FKW9"/>
<organism evidence="1 2">
    <name type="scientific">Piloderma croceum (strain F 1598)</name>
    <dbReference type="NCBI Taxonomy" id="765440"/>
    <lineage>
        <taxon>Eukaryota</taxon>
        <taxon>Fungi</taxon>
        <taxon>Dikarya</taxon>
        <taxon>Basidiomycota</taxon>
        <taxon>Agaricomycotina</taxon>
        <taxon>Agaricomycetes</taxon>
        <taxon>Agaricomycetidae</taxon>
        <taxon>Atheliales</taxon>
        <taxon>Atheliaceae</taxon>
        <taxon>Piloderma</taxon>
    </lineage>
</organism>
<dbReference type="EMBL" id="KN832987">
    <property type="protein sequence ID" value="KIM84710.1"/>
    <property type="molecule type" value="Genomic_DNA"/>
</dbReference>
<dbReference type="InterPro" id="IPR032675">
    <property type="entry name" value="LRR_dom_sf"/>
</dbReference>
<dbReference type="Proteomes" id="UP000054166">
    <property type="component" value="Unassembled WGS sequence"/>
</dbReference>
<protein>
    <recommendedName>
        <fullName evidence="3">F-box domain-containing protein</fullName>
    </recommendedName>
</protein>
<name>A0A0C3FKW9_PILCF</name>
<accession>A0A0C3FKW9</accession>
<dbReference type="AlphaFoldDB" id="A0A0C3FKW9"/>
<gene>
    <name evidence="1" type="ORF">PILCRDRAFT_818324</name>
</gene>
<evidence type="ECO:0008006" key="3">
    <source>
        <dbReference type="Google" id="ProtNLM"/>
    </source>
</evidence>
<reference evidence="2" key="2">
    <citation type="submission" date="2015-01" db="EMBL/GenBank/DDBJ databases">
        <title>Evolutionary Origins and Diversification of the Mycorrhizal Mutualists.</title>
        <authorList>
            <consortium name="DOE Joint Genome Institute"/>
            <consortium name="Mycorrhizal Genomics Consortium"/>
            <person name="Kohler A."/>
            <person name="Kuo A."/>
            <person name="Nagy L.G."/>
            <person name="Floudas D."/>
            <person name="Copeland A."/>
            <person name="Barry K.W."/>
            <person name="Cichocki N."/>
            <person name="Veneault-Fourrey C."/>
            <person name="LaButti K."/>
            <person name="Lindquist E.A."/>
            <person name="Lipzen A."/>
            <person name="Lundell T."/>
            <person name="Morin E."/>
            <person name="Murat C."/>
            <person name="Riley R."/>
            <person name="Ohm R."/>
            <person name="Sun H."/>
            <person name="Tunlid A."/>
            <person name="Henrissat B."/>
            <person name="Grigoriev I.V."/>
            <person name="Hibbett D.S."/>
            <person name="Martin F."/>
        </authorList>
    </citation>
    <scope>NUCLEOTIDE SEQUENCE [LARGE SCALE GENOMIC DNA]</scope>
    <source>
        <strain evidence="2">F 1598</strain>
    </source>
</reference>
<dbReference type="SUPFAM" id="SSF52047">
    <property type="entry name" value="RNI-like"/>
    <property type="match status" value="1"/>
</dbReference>
<evidence type="ECO:0000313" key="1">
    <source>
        <dbReference type="EMBL" id="KIM84710.1"/>
    </source>
</evidence>
<keyword evidence="2" id="KW-1185">Reference proteome</keyword>
<dbReference type="Gene3D" id="3.80.10.10">
    <property type="entry name" value="Ribonuclease Inhibitor"/>
    <property type="match status" value="1"/>
</dbReference>
<proteinExistence type="predicted"/>